<dbReference type="AlphaFoldDB" id="A0A4Z2GJD9"/>
<comment type="caution">
    <text evidence="2">The sequence shown here is derived from an EMBL/GenBank/DDBJ whole genome shotgun (WGS) entry which is preliminary data.</text>
</comment>
<feature type="region of interest" description="Disordered" evidence="1">
    <location>
        <begin position="38"/>
        <end position="71"/>
    </location>
</feature>
<evidence type="ECO:0000313" key="2">
    <source>
        <dbReference type="EMBL" id="TNN53399.1"/>
    </source>
</evidence>
<accession>A0A4Z2GJD9</accession>
<proteinExistence type="predicted"/>
<reference evidence="2 3" key="1">
    <citation type="submission" date="2019-03" db="EMBL/GenBank/DDBJ databases">
        <title>First draft genome of Liparis tanakae, snailfish: a comprehensive survey of snailfish specific genes.</title>
        <authorList>
            <person name="Kim W."/>
            <person name="Song I."/>
            <person name="Jeong J.-H."/>
            <person name="Kim D."/>
            <person name="Kim S."/>
            <person name="Ryu S."/>
            <person name="Song J.Y."/>
            <person name="Lee S.K."/>
        </authorList>
    </citation>
    <scope>NUCLEOTIDE SEQUENCE [LARGE SCALE GENOMIC DNA]</scope>
    <source>
        <tissue evidence="2">Muscle</tissue>
    </source>
</reference>
<sequence length="71" mass="8183">MNNVLPEWVDRRILLNGRVDSDSVSVRRAKSLRETELGDLNLEPSGGRRATSASKEKKKHQQHIWQMVDDK</sequence>
<name>A0A4Z2GJD9_9TELE</name>
<protein>
    <submittedName>
        <fullName evidence="2">Uncharacterized protein</fullName>
    </submittedName>
</protein>
<keyword evidence="3" id="KW-1185">Reference proteome</keyword>
<organism evidence="2 3">
    <name type="scientific">Liparis tanakae</name>
    <name type="common">Tanaka's snailfish</name>
    <dbReference type="NCBI Taxonomy" id="230148"/>
    <lineage>
        <taxon>Eukaryota</taxon>
        <taxon>Metazoa</taxon>
        <taxon>Chordata</taxon>
        <taxon>Craniata</taxon>
        <taxon>Vertebrata</taxon>
        <taxon>Euteleostomi</taxon>
        <taxon>Actinopterygii</taxon>
        <taxon>Neopterygii</taxon>
        <taxon>Teleostei</taxon>
        <taxon>Neoteleostei</taxon>
        <taxon>Acanthomorphata</taxon>
        <taxon>Eupercaria</taxon>
        <taxon>Perciformes</taxon>
        <taxon>Cottioidei</taxon>
        <taxon>Cottales</taxon>
        <taxon>Liparidae</taxon>
        <taxon>Liparis</taxon>
    </lineage>
</organism>
<evidence type="ECO:0000313" key="3">
    <source>
        <dbReference type="Proteomes" id="UP000314294"/>
    </source>
</evidence>
<evidence type="ECO:0000256" key="1">
    <source>
        <dbReference type="SAM" id="MobiDB-lite"/>
    </source>
</evidence>
<gene>
    <name evidence="2" type="ORF">EYF80_036386</name>
</gene>
<dbReference type="EMBL" id="SRLO01000517">
    <property type="protein sequence ID" value="TNN53399.1"/>
    <property type="molecule type" value="Genomic_DNA"/>
</dbReference>
<dbReference type="Proteomes" id="UP000314294">
    <property type="component" value="Unassembled WGS sequence"/>
</dbReference>